<dbReference type="AlphaFoldDB" id="A0ABD0MSH2"/>
<feature type="compositionally biased region" description="Pro residues" evidence="1">
    <location>
        <begin position="248"/>
        <end position="268"/>
    </location>
</feature>
<keyword evidence="3" id="KW-1185">Reference proteome</keyword>
<evidence type="ECO:0000313" key="3">
    <source>
        <dbReference type="Proteomes" id="UP001529510"/>
    </source>
</evidence>
<reference evidence="2 3" key="1">
    <citation type="submission" date="2024-05" db="EMBL/GenBank/DDBJ databases">
        <title>Genome sequencing and assembly of Indian major carp, Cirrhinus mrigala (Hamilton, 1822).</title>
        <authorList>
            <person name="Mohindra V."/>
            <person name="Chowdhury L.M."/>
            <person name="Lal K."/>
            <person name="Jena J.K."/>
        </authorList>
    </citation>
    <scope>NUCLEOTIDE SEQUENCE [LARGE SCALE GENOMIC DNA]</scope>
    <source>
        <strain evidence="2">CM1030</strain>
        <tissue evidence="2">Blood</tissue>
    </source>
</reference>
<feature type="compositionally biased region" description="Polar residues" evidence="1">
    <location>
        <begin position="78"/>
        <end position="88"/>
    </location>
</feature>
<feature type="compositionally biased region" description="Basic and acidic residues" evidence="1">
    <location>
        <begin position="91"/>
        <end position="105"/>
    </location>
</feature>
<organism evidence="2 3">
    <name type="scientific">Cirrhinus mrigala</name>
    <name type="common">Mrigala</name>
    <dbReference type="NCBI Taxonomy" id="683832"/>
    <lineage>
        <taxon>Eukaryota</taxon>
        <taxon>Metazoa</taxon>
        <taxon>Chordata</taxon>
        <taxon>Craniata</taxon>
        <taxon>Vertebrata</taxon>
        <taxon>Euteleostomi</taxon>
        <taxon>Actinopterygii</taxon>
        <taxon>Neopterygii</taxon>
        <taxon>Teleostei</taxon>
        <taxon>Ostariophysi</taxon>
        <taxon>Cypriniformes</taxon>
        <taxon>Cyprinidae</taxon>
        <taxon>Labeoninae</taxon>
        <taxon>Labeonini</taxon>
        <taxon>Cirrhinus</taxon>
    </lineage>
</organism>
<evidence type="ECO:0000256" key="1">
    <source>
        <dbReference type="SAM" id="MobiDB-lite"/>
    </source>
</evidence>
<dbReference type="Proteomes" id="UP001529510">
    <property type="component" value="Unassembled WGS sequence"/>
</dbReference>
<protein>
    <submittedName>
        <fullName evidence="2">Uncharacterized protein</fullName>
    </submittedName>
</protein>
<sequence length="349" mass="37328">METISSFAALARKDLPFVEHAQEFCSLAEATVLDDDTINSLFWIGPHYHRPVDLPDTSGLSWREGILRDAQLSSLLANQHPEPSQSTPRLVEPEPKPTADGEPEPRATAQKIAMEPEPSPSDQVQELATWPAMVDVPVGHKGAEDSTAHCTATEGEQCWDLEHLDIELDLIDFSEDIYVEIPACPEQSACLDFLPTLPLLSSPIVPAASVPPPLSPDSPAAHPQPTICAVGSPRVCQSASALGLEDPSFPPPASESCTPPRPSDPAAPPRLSAPLSPPSHIGPLAPPGSIVPPAPPWLVIIPPTQFVIHAVLAHTRSVHKHVSDSAHTELIPLSRLPAFKMHTSASQKN</sequence>
<comment type="caution">
    <text evidence="2">The sequence shown here is derived from an EMBL/GenBank/DDBJ whole genome shotgun (WGS) entry which is preliminary data.</text>
</comment>
<proteinExistence type="predicted"/>
<feature type="region of interest" description="Disordered" evidence="1">
    <location>
        <begin position="78"/>
        <end position="108"/>
    </location>
</feature>
<name>A0ABD0MSH2_CIRMR</name>
<feature type="compositionally biased region" description="Low complexity" evidence="1">
    <location>
        <begin position="269"/>
        <end position="283"/>
    </location>
</feature>
<dbReference type="EMBL" id="JAMKFB020000241">
    <property type="protein sequence ID" value="KAL0151521.1"/>
    <property type="molecule type" value="Genomic_DNA"/>
</dbReference>
<accession>A0ABD0MSH2</accession>
<evidence type="ECO:0000313" key="2">
    <source>
        <dbReference type="EMBL" id="KAL0151521.1"/>
    </source>
</evidence>
<gene>
    <name evidence="2" type="ORF">M9458_053173</name>
</gene>
<feature type="region of interest" description="Disordered" evidence="1">
    <location>
        <begin position="242"/>
        <end position="287"/>
    </location>
</feature>